<sequence>MNEHELKENGFTFQSKGKLDGGEYYKWWKLKIRDIIICYTIEYTAENDAITEYCEVNEHKLKNPTKRDILTLIRILGN</sequence>
<dbReference type="KEGG" id="ccau:EG346_16820"/>
<evidence type="ECO:0000313" key="2">
    <source>
        <dbReference type="EMBL" id="STC95505.1"/>
    </source>
</evidence>
<accession>A0A3G6NI46</accession>
<dbReference type="EMBL" id="CP033920">
    <property type="protein sequence ID" value="AZA49739.1"/>
    <property type="molecule type" value="Genomic_DNA"/>
</dbReference>
<dbReference type="AlphaFoldDB" id="A0A376DTT0"/>
<keyword evidence="4" id="KW-1185">Reference proteome</keyword>
<reference evidence="2 3" key="1">
    <citation type="submission" date="2018-06" db="EMBL/GenBank/DDBJ databases">
        <authorList>
            <consortium name="Pathogen Informatics"/>
            <person name="Doyle S."/>
        </authorList>
    </citation>
    <scope>NUCLEOTIDE SEQUENCE [LARGE SCALE GENOMIC DNA]</scope>
    <source>
        <strain evidence="2 3">NCTC13533</strain>
    </source>
</reference>
<evidence type="ECO:0000313" key="1">
    <source>
        <dbReference type="EMBL" id="AZA49739.1"/>
    </source>
</evidence>
<dbReference type="Proteomes" id="UP000273270">
    <property type="component" value="Chromosome"/>
</dbReference>
<organism evidence="2 3">
    <name type="scientific">Chryseobacterium carnipullorum</name>
    <dbReference type="NCBI Taxonomy" id="1124835"/>
    <lineage>
        <taxon>Bacteria</taxon>
        <taxon>Pseudomonadati</taxon>
        <taxon>Bacteroidota</taxon>
        <taxon>Flavobacteriia</taxon>
        <taxon>Flavobacteriales</taxon>
        <taxon>Weeksellaceae</taxon>
        <taxon>Chryseobacterium group</taxon>
        <taxon>Chryseobacterium</taxon>
    </lineage>
</organism>
<evidence type="ECO:0000313" key="4">
    <source>
        <dbReference type="Proteomes" id="UP000273270"/>
    </source>
</evidence>
<dbReference type="Proteomes" id="UP000255224">
    <property type="component" value="Unassembled WGS sequence"/>
</dbReference>
<reference evidence="4" key="2">
    <citation type="submission" date="2018-11" db="EMBL/GenBank/DDBJ databases">
        <title>Proposal to divide the Flavobacteriaceae and reorganize its genera based on Amino Acid Identity values calculated from whole genome sequences.</title>
        <authorList>
            <person name="Nicholson A.C."/>
            <person name="Gulvik C.A."/>
            <person name="Whitney A.M."/>
            <person name="Humrighouse B.W."/>
            <person name="Bell M."/>
            <person name="Holmes B."/>
            <person name="Steigerwalt A.G."/>
            <person name="Villarma A."/>
            <person name="Sheth M."/>
            <person name="Batra D."/>
            <person name="Pryor J."/>
            <person name="Bernardet J.-F."/>
            <person name="Hugo C."/>
            <person name="Kampfer P."/>
            <person name="Newman J."/>
            <person name="McQuiston J.R."/>
        </authorList>
    </citation>
    <scope>NUCLEOTIDE SEQUENCE [LARGE SCALE GENOMIC DNA]</scope>
    <source>
        <strain evidence="4">G0188</strain>
    </source>
</reference>
<accession>A0A376DTT0</accession>
<proteinExistence type="predicted"/>
<reference evidence="1" key="3">
    <citation type="submission" date="2018-11" db="EMBL/GenBank/DDBJ databases">
        <title>Proposal to divide the Flavobacteriaceae and reorganize its genera based on Amino Acid Identity values calculated from whole genome sequences.</title>
        <authorList>
            <person name="Nicholson A.C."/>
            <person name="Gulvik C.A."/>
            <person name="Whitney A.M."/>
            <person name="Humrighouse B.W."/>
            <person name="Bell M."/>
            <person name="Holmes B."/>
            <person name="Steigerwalt A."/>
            <person name="Villarma A."/>
            <person name="Sheth M."/>
            <person name="Batra D."/>
            <person name="Pryor J."/>
            <person name="Bernardet J.-F."/>
            <person name="Hugo C."/>
            <person name="Kampfer P."/>
            <person name="Newman J."/>
            <person name="Mcquiston J.R."/>
        </authorList>
    </citation>
    <scope>NUCLEOTIDE SEQUENCE [LARGE SCALE GENOMIC DNA]</scope>
    <source>
        <strain evidence="1">G0188</strain>
    </source>
</reference>
<name>A0A376DTT0_CHRCU</name>
<gene>
    <name evidence="1" type="ORF">EG346_16820</name>
    <name evidence="2" type="ORF">NCTC13533_01907</name>
</gene>
<dbReference type="EMBL" id="UFVQ01000003">
    <property type="protein sequence ID" value="STC95505.1"/>
    <property type="molecule type" value="Genomic_DNA"/>
</dbReference>
<dbReference type="RefSeq" id="WP_123880172.1">
    <property type="nucleotide sequence ID" value="NZ_CP033920.1"/>
</dbReference>
<evidence type="ECO:0000313" key="3">
    <source>
        <dbReference type="Proteomes" id="UP000255224"/>
    </source>
</evidence>
<protein>
    <submittedName>
        <fullName evidence="2">Uncharacterized protein</fullName>
    </submittedName>
</protein>